<dbReference type="EMBL" id="CYHC01000006">
    <property type="protein sequence ID" value="CUA89079.1"/>
    <property type="molecule type" value="Genomic_DNA"/>
</dbReference>
<proteinExistence type="predicted"/>
<accession>A0ABP2A545</accession>
<organism evidence="2 3">
    <name type="scientific">Chelatococcus sambhunathii</name>
    <dbReference type="NCBI Taxonomy" id="363953"/>
    <lineage>
        <taxon>Bacteria</taxon>
        <taxon>Pseudomonadati</taxon>
        <taxon>Pseudomonadota</taxon>
        <taxon>Alphaproteobacteria</taxon>
        <taxon>Hyphomicrobiales</taxon>
        <taxon>Chelatococcaceae</taxon>
        <taxon>Chelatococcus</taxon>
    </lineage>
</organism>
<evidence type="ECO:0000313" key="3">
    <source>
        <dbReference type="Proteomes" id="UP000182178"/>
    </source>
</evidence>
<feature type="compositionally biased region" description="Polar residues" evidence="1">
    <location>
        <begin position="1"/>
        <end position="20"/>
    </location>
</feature>
<gene>
    <name evidence="2" type="ORF">Ga0061061_106175</name>
</gene>
<evidence type="ECO:0000256" key="1">
    <source>
        <dbReference type="SAM" id="MobiDB-lite"/>
    </source>
</evidence>
<keyword evidence="3" id="KW-1185">Reference proteome</keyword>
<comment type="caution">
    <text evidence="2">The sequence shown here is derived from an EMBL/GenBank/DDBJ whole genome shotgun (WGS) entry which is preliminary data.</text>
</comment>
<evidence type="ECO:0000313" key="2">
    <source>
        <dbReference type="EMBL" id="CUA89079.1"/>
    </source>
</evidence>
<evidence type="ECO:0008006" key="4">
    <source>
        <dbReference type="Google" id="ProtNLM"/>
    </source>
</evidence>
<name>A0ABP2A545_9HYPH</name>
<dbReference type="Pfam" id="PF10984">
    <property type="entry name" value="DUF2794"/>
    <property type="match status" value="1"/>
</dbReference>
<dbReference type="InterPro" id="IPR021252">
    <property type="entry name" value="DUF2794"/>
</dbReference>
<sequence>MLSSPSRTEVMSETETSDPSSDPFRTGGGAAIVPFTPRRKDEEPSPPHGHHISSPAPRAANVVSFDARELREILNVYGRMVALGEWRDYALDFLKDRAVFSVFRRTSEVPLYRIEKDPQLARRQGAYSVISASGRILKRGHDLTRVLQVLDKPVRLVAR</sequence>
<feature type="region of interest" description="Disordered" evidence="1">
    <location>
        <begin position="1"/>
        <end position="57"/>
    </location>
</feature>
<reference evidence="2 3" key="1">
    <citation type="submission" date="2015-08" db="EMBL/GenBank/DDBJ databases">
        <authorList>
            <person name="Varghese N."/>
        </authorList>
    </citation>
    <scope>NUCLEOTIDE SEQUENCE [LARGE SCALE GENOMIC DNA]</scope>
    <source>
        <strain evidence="2 3">DSM 18167</strain>
    </source>
</reference>
<protein>
    <recommendedName>
        <fullName evidence="4">DUF2794 domain-containing protein</fullName>
    </recommendedName>
</protein>
<dbReference type="Proteomes" id="UP000182178">
    <property type="component" value="Unassembled WGS sequence"/>
</dbReference>